<dbReference type="EMBL" id="WIGN01000106">
    <property type="protein sequence ID" value="KAF6809118.1"/>
    <property type="molecule type" value="Genomic_DNA"/>
</dbReference>
<comment type="caution">
    <text evidence="2">The sequence shown here is derived from an EMBL/GenBank/DDBJ whole genome shotgun (WGS) entry which is preliminary data.</text>
</comment>
<keyword evidence="3" id="KW-1185">Reference proteome</keyword>
<protein>
    <submittedName>
        <fullName evidence="2">Uncharacterized protein</fullName>
    </submittedName>
</protein>
<accession>A0A8H6MUT5</accession>
<evidence type="ECO:0000313" key="3">
    <source>
        <dbReference type="Proteomes" id="UP000652219"/>
    </source>
</evidence>
<dbReference type="Proteomes" id="UP000652219">
    <property type="component" value="Unassembled WGS sequence"/>
</dbReference>
<gene>
    <name evidence="2" type="ORF">CSOJ01_07090</name>
</gene>
<evidence type="ECO:0000313" key="2">
    <source>
        <dbReference type="EMBL" id="KAF6809118.1"/>
    </source>
</evidence>
<evidence type="ECO:0000256" key="1">
    <source>
        <dbReference type="SAM" id="MobiDB-lite"/>
    </source>
</evidence>
<name>A0A8H6MUT5_9PEZI</name>
<sequence>MMNDDMETKSMTEAFENATSVWKVWKANNQEAWGPSHVDAETSSEGPDLEWDCGLLVRQLVAEESTKESAPASPQDERGGDGMWKATSTDYDADLAHVPAGVYDRRHISRLVEELLADNTIPWPQTR</sequence>
<feature type="region of interest" description="Disordered" evidence="1">
    <location>
        <begin position="62"/>
        <end position="86"/>
    </location>
</feature>
<dbReference type="AlphaFoldDB" id="A0A8H6MUT5"/>
<proteinExistence type="predicted"/>
<reference evidence="2 3" key="1">
    <citation type="journal article" date="2020" name="Phytopathology">
        <title>Genome Sequence Resources of Colletotrichum truncatum, C. plurivorum, C. musicola, and C. sojae: Four Species Pathogenic to Soybean (Glycine max).</title>
        <authorList>
            <person name="Rogerio F."/>
            <person name="Boufleur T.R."/>
            <person name="Ciampi-Guillardi M."/>
            <person name="Sukno S.A."/>
            <person name="Thon M.R."/>
            <person name="Massola Junior N.S."/>
            <person name="Baroncelli R."/>
        </authorList>
    </citation>
    <scope>NUCLEOTIDE SEQUENCE [LARGE SCALE GENOMIC DNA]</scope>
    <source>
        <strain evidence="2 3">LFN0009</strain>
    </source>
</reference>
<organism evidence="2 3">
    <name type="scientific">Colletotrichum sojae</name>
    <dbReference type="NCBI Taxonomy" id="2175907"/>
    <lineage>
        <taxon>Eukaryota</taxon>
        <taxon>Fungi</taxon>
        <taxon>Dikarya</taxon>
        <taxon>Ascomycota</taxon>
        <taxon>Pezizomycotina</taxon>
        <taxon>Sordariomycetes</taxon>
        <taxon>Hypocreomycetidae</taxon>
        <taxon>Glomerellales</taxon>
        <taxon>Glomerellaceae</taxon>
        <taxon>Colletotrichum</taxon>
        <taxon>Colletotrichum orchidearum species complex</taxon>
    </lineage>
</organism>